<dbReference type="eggNOG" id="ENOG502S054">
    <property type="taxonomic scope" value="Eukaryota"/>
</dbReference>
<dbReference type="InParanoid" id="A8NNQ9"/>
<keyword evidence="3" id="KW-1185">Reference proteome</keyword>
<gene>
    <name evidence="2" type="ORF">CC1G_07320</name>
</gene>
<dbReference type="OMA" id="QNAFVWE"/>
<name>A8NNQ9_COPC7</name>
<comment type="caution">
    <text evidence="2">The sequence shown here is derived from an EMBL/GenBank/DDBJ whole genome shotgun (WGS) entry which is preliminary data.</text>
</comment>
<sequence length="208" mass="23489">MTSNPSAQHTLLQIITSDHRDIEAFYNEYLKNAGNKDGQTRWANQLTWTIARHSISEELVVYPQFEKHLGDKGRAMAEQDRQDHQFVKDRLKLLEDMEVGSSQYDATLKEIMTELKKHMASEETEDLPLLEQKLGFENSISVAKSFERTKNFVPTRSHPNAPAKPPFETLAGLLAAPIDKLKDAFSKFPSDQAVENVSQSATTTAARN</sequence>
<dbReference type="RefSeq" id="XP_001835178.1">
    <property type="nucleotide sequence ID" value="XM_001835126.2"/>
</dbReference>
<evidence type="ECO:0000313" key="2">
    <source>
        <dbReference type="EMBL" id="EAU86662.1"/>
    </source>
</evidence>
<proteinExistence type="predicted"/>
<dbReference type="GeneID" id="6011706"/>
<protein>
    <submittedName>
        <fullName evidence="2">HHE domain-containing protein</fullName>
    </submittedName>
</protein>
<dbReference type="PANTHER" id="PTHR35585">
    <property type="entry name" value="HHE DOMAIN PROTEIN (AFU_ORTHOLOGUE AFUA_4G00730)"/>
    <property type="match status" value="1"/>
</dbReference>
<accession>A8NNQ9</accession>
<dbReference type="EMBL" id="AACS02000012">
    <property type="protein sequence ID" value="EAU86662.1"/>
    <property type="molecule type" value="Genomic_DNA"/>
</dbReference>
<evidence type="ECO:0000259" key="1">
    <source>
        <dbReference type="Pfam" id="PF01814"/>
    </source>
</evidence>
<reference evidence="2 3" key="1">
    <citation type="journal article" date="2010" name="Proc. Natl. Acad. Sci. U.S.A.">
        <title>Insights into evolution of multicellular fungi from the assembled chromosomes of the mushroom Coprinopsis cinerea (Coprinus cinereus).</title>
        <authorList>
            <person name="Stajich J.E."/>
            <person name="Wilke S.K."/>
            <person name="Ahren D."/>
            <person name="Au C.H."/>
            <person name="Birren B.W."/>
            <person name="Borodovsky M."/>
            <person name="Burns C."/>
            <person name="Canback B."/>
            <person name="Casselton L.A."/>
            <person name="Cheng C.K."/>
            <person name="Deng J."/>
            <person name="Dietrich F.S."/>
            <person name="Fargo D.C."/>
            <person name="Farman M.L."/>
            <person name="Gathman A.C."/>
            <person name="Goldberg J."/>
            <person name="Guigo R."/>
            <person name="Hoegger P.J."/>
            <person name="Hooker J.B."/>
            <person name="Huggins A."/>
            <person name="James T.Y."/>
            <person name="Kamada T."/>
            <person name="Kilaru S."/>
            <person name="Kodira C."/>
            <person name="Kues U."/>
            <person name="Kupfer D."/>
            <person name="Kwan H.S."/>
            <person name="Lomsadze A."/>
            <person name="Li W."/>
            <person name="Lilly W.W."/>
            <person name="Ma L.J."/>
            <person name="Mackey A.J."/>
            <person name="Manning G."/>
            <person name="Martin F."/>
            <person name="Muraguchi H."/>
            <person name="Natvig D.O."/>
            <person name="Palmerini H."/>
            <person name="Ramesh M.A."/>
            <person name="Rehmeyer C.J."/>
            <person name="Roe B.A."/>
            <person name="Shenoy N."/>
            <person name="Stanke M."/>
            <person name="Ter-Hovhannisyan V."/>
            <person name="Tunlid A."/>
            <person name="Velagapudi R."/>
            <person name="Vision T.J."/>
            <person name="Zeng Q."/>
            <person name="Zolan M.E."/>
            <person name="Pukkila P.J."/>
        </authorList>
    </citation>
    <scope>NUCLEOTIDE SEQUENCE [LARGE SCALE GENOMIC DNA]</scope>
    <source>
        <strain evidence="3">Okayama-7 / 130 / ATCC MYA-4618 / FGSC 9003</strain>
    </source>
</reference>
<dbReference type="Gene3D" id="1.20.120.520">
    <property type="entry name" value="nmb1532 protein domain like"/>
    <property type="match status" value="1"/>
</dbReference>
<feature type="domain" description="Hemerythrin-like" evidence="1">
    <location>
        <begin position="11"/>
        <end position="130"/>
    </location>
</feature>
<organism evidence="2 3">
    <name type="scientific">Coprinopsis cinerea (strain Okayama-7 / 130 / ATCC MYA-4618 / FGSC 9003)</name>
    <name type="common">Inky cap fungus</name>
    <name type="synonym">Hormographiella aspergillata</name>
    <dbReference type="NCBI Taxonomy" id="240176"/>
    <lineage>
        <taxon>Eukaryota</taxon>
        <taxon>Fungi</taxon>
        <taxon>Dikarya</taxon>
        <taxon>Basidiomycota</taxon>
        <taxon>Agaricomycotina</taxon>
        <taxon>Agaricomycetes</taxon>
        <taxon>Agaricomycetidae</taxon>
        <taxon>Agaricales</taxon>
        <taxon>Agaricineae</taxon>
        <taxon>Psathyrellaceae</taxon>
        <taxon>Coprinopsis</taxon>
    </lineage>
</organism>
<dbReference type="PANTHER" id="PTHR35585:SF1">
    <property type="entry name" value="HHE DOMAIN PROTEIN (AFU_ORTHOLOGUE AFUA_4G00730)"/>
    <property type="match status" value="1"/>
</dbReference>
<dbReference type="VEuPathDB" id="FungiDB:CC1G_07320"/>
<dbReference type="OrthoDB" id="9983919at2759"/>
<dbReference type="Pfam" id="PF01814">
    <property type="entry name" value="Hemerythrin"/>
    <property type="match status" value="1"/>
</dbReference>
<dbReference type="Proteomes" id="UP000001861">
    <property type="component" value="Unassembled WGS sequence"/>
</dbReference>
<dbReference type="AlphaFoldDB" id="A8NNQ9"/>
<dbReference type="InterPro" id="IPR012312">
    <property type="entry name" value="Hemerythrin-like"/>
</dbReference>
<evidence type="ECO:0000313" key="3">
    <source>
        <dbReference type="Proteomes" id="UP000001861"/>
    </source>
</evidence>
<dbReference type="KEGG" id="cci:CC1G_07320"/>